<keyword evidence="15" id="KW-0472">Membrane</keyword>
<evidence type="ECO:0000313" key="18">
    <source>
        <dbReference type="Proteomes" id="UP000019335"/>
    </source>
</evidence>
<dbReference type="CDD" id="cd05117">
    <property type="entry name" value="STKc_CAMK"/>
    <property type="match status" value="1"/>
</dbReference>
<feature type="transmembrane region" description="Helical" evidence="15">
    <location>
        <begin position="299"/>
        <end position="317"/>
    </location>
</feature>
<organism evidence="17 18">
    <name type="scientific">Nannochloropsis gaditana</name>
    <dbReference type="NCBI Taxonomy" id="72520"/>
    <lineage>
        <taxon>Eukaryota</taxon>
        <taxon>Sar</taxon>
        <taxon>Stramenopiles</taxon>
        <taxon>Ochrophyta</taxon>
        <taxon>Eustigmatophyceae</taxon>
        <taxon>Eustigmatales</taxon>
        <taxon>Monodopsidaceae</taxon>
        <taxon>Nannochloropsis</taxon>
    </lineage>
</organism>
<evidence type="ECO:0000256" key="4">
    <source>
        <dbReference type="ARBA" id="ARBA00022600"/>
    </source>
</evidence>
<keyword evidence="10" id="KW-0119">Carbohydrate metabolism</keyword>
<dbReference type="InterPro" id="IPR017441">
    <property type="entry name" value="Protein_kinase_ATP_BS"/>
</dbReference>
<keyword evidence="15" id="KW-0812">Transmembrane</keyword>
<dbReference type="GO" id="GO:0005964">
    <property type="term" value="C:phosphorylase kinase complex"/>
    <property type="evidence" value="ECO:0007669"/>
    <property type="project" value="InterPro"/>
</dbReference>
<evidence type="ECO:0000256" key="9">
    <source>
        <dbReference type="ARBA" id="ARBA00022860"/>
    </source>
</evidence>
<accession>W7T249</accession>
<dbReference type="OrthoDB" id="193931at2759"/>
<keyword evidence="6 12" id="KW-0547">Nucleotide-binding</keyword>
<dbReference type="PANTHER" id="PTHR24347">
    <property type="entry name" value="SERINE/THREONINE-PROTEIN KINASE"/>
    <property type="match status" value="1"/>
</dbReference>
<sequence length="455" mass="51253">MGNCIPTARLQSMSTKNHLRTRGHSSTISDASTATCSSVTSNPLASSSPSAPTRGHHPSLTPCQYAPVDVTNRAAVSLVRKKAKQSQGDEEGMKAGGSTAWKQWGLVRPRKERIETHYCVGKKLGEGHTAVVRECVDRRDGKRYAMKIFTKAKLALLDVSGMLEEVSILWHLKHPNVIRFHDVLEDERHYYLVTEYMAGGELFDRITQKSTYTEKEARDLFKVLVSAIEYMHSMDVVHRDLKPENLLLADETDDVQIKIADFGYAVRVNRNTLRSQCGTPCYVAPEILRREPYGKPVDMWSIGVIIFILLAGYAPFYDEDHRRLFNKIKKAKFQFEEDTWENISVEAQDLISGLLCVDPAQRLTPSQALAHPWVMADDELLRAKKLTGTQAALKRFNARRKFRASVHSVIMANKLLAVARERSLTRRESDCSASEEEGREKAKDLLPCLPVGLVQ</sequence>
<evidence type="ECO:0000256" key="14">
    <source>
        <dbReference type="SAM" id="MobiDB-lite"/>
    </source>
</evidence>
<dbReference type="PRINTS" id="PR01049">
    <property type="entry name" value="PHOSPHBKNASE"/>
</dbReference>
<keyword evidence="3 13" id="KW-0723">Serine/threonine-protein kinase</keyword>
<evidence type="ECO:0000256" key="13">
    <source>
        <dbReference type="RuleBase" id="RU000304"/>
    </source>
</evidence>
<gene>
    <name evidence="17" type="ORF">Naga_100524g1</name>
</gene>
<dbReference type="InterPro" id="IPR011009">
    <property type="entry name" value="Kinase-like_dom_sf"/>
</dbReference>
<comment type="caution">
    <text evidence="17">The sequence shown here is derived from an EMBL/GenBank/DDBJ whole genome shotgun (WGS) entry which is preliminary data.</text>
</comment>
<dbReference type="PROSITE" id="PS00107">
    <property type="entry name" value="PROTEIN_KINASE_ATP"/>
    <property type="match status" value="1"/>
</dbReference>
<evidence type="ECO:0000256" key="2">
    <source>
        <dbReference type="ARBA" id="ARBA00012432"/>
    </source>
</evidence>
<keyword evidence="9" id="KW-0112">Calmodulin-binding</keyword>
<dbReference type="PROSITE" id="PS50011">
    <property type="entry name" value="PROTEIN_KINASE_DOM"/>
    <property type="match status" value="1"/>
</dbReference>
<evidence type="ECO:0000313" key="17">
    <source>
        <dbReference type="EMBL" id="EWM20832.1"/>
    </source>
</evidence>
<dbReference type="AlphaFoldDB" id="W7T249"/>
<feature type="region of interest" description="Disordered" evidence="14">
    <location>
        <begin position="12"/>
        <end position="64"/>
    </location>
</feature>
<dbReference type="InterPro" id="IPR002291">
    <property type="entry name" value="Phosph_kin_gamma"/>
</dbReference>
<feature type="compositionally biased region" description="Polar residues" evidence="14">
    <location>
        <begin position="24"/>
        <end position="36"/>
    </location>
</feature>
<feature type="binding site" evidence="12">
    <location>
        <position position="147"/>
    </location>
    <ligand>
        <name>ATP</name>
        <dbReference type="ChEBI" id="CHEBI:30616"/>
    </ligand>
</feature>
<evidence type="ECO:0000256" key="8">
    <source>
        <dbReference type="ARBA" id="ARBA00022840"/>
    </source>
</evidence>
<dbReference type="GO" id="GO:0005516">
    <property type="term" value="F:calmodulin binding"/>
    <property type="evidence" value="ECO:0007669"/>
    <property type="project" value="UniProtKB-KW"/>
</dbReference>
<keyword evidence="5" id="KW-0808">Transferase</keyword>
<dbReference type="EMBL" id="AZIL01002772">
    <property type="protein sequence ID" value="EWM20832.1"/>
    <property type="molecule type" value="Genomic_DNA"/>
</dbReference>
<keyword evidence="8 12" id="KW-0067">ATP-binding</keyword>
<evidence type="ECO:0000256" key="11">
    <source>
        <dbReference type="ARBA" id="ARBA00025890"/>
    </source>
</evidence>
<evidence type="ECO:0000256" key="5">
    <source>
        <dbReference type="ARBA" id="ARBA00022679"/>
    </source>
</evidence>
<feature type="compositionally biased region" description="Low complexity" evidence="14">
    <location>
        <begin position="37"/>
        <end position="53"/>
    </location>
</feature>
<keyword evidence="4" id="KW-0321">Glycogen metabolism</keyword>
<dbReference type="Gene3D" id="3.30.200.20">
    <property type="entry name" value="Phosphorylase Kinase, domain 1"/>
    <property type="match status" value="1"/>
</dbReference>
<evidence type="ECO:0000259" key="16">
    <source>
        <dbReference type="PROSITE" id="PS50011"/>
    </source>
</evidence>
<dbReference type="InterPro" id="IPR000719">
    <property type="entry name" value="Prot_kinase_dom"/>
</dbReference>
<dbReference type="SUPFAM" id="SSF56112">
    <property type="entry name" value="Protein kinase-like (PK-like)"/>
    <property type="match status" value="1"/>
</dbReference>
<evidence type="ECO:0000256" key="7">
    <source>
        <dbReference type="ARBA" id="ARBA00022777"/>
    </source>
</evidence>
<protein>
    <recommendedName>
        <fullName evidence="2">phosphorylase kinase</fullName>
        <ecNumber evidence="2">2.7.11.19</ecNumber>
    </recommendedName>
</protein>
<evidence type="ECO:0000256" key="15">
    <source>
        <dbReference type="SAM" id="Phobius"/>
    </source>
</evidence>
<dbReference type="EC" id="2.7.11.19" evidence="2"/>
<comment type="catalytic activity">
    <reaction evidence="1">
        <text>2 ATP + phosphorylase b = 2 ADP + phosphorylase a.</text>
        <dbReference type="EC" id="2.7.11.19"/>
    </reaction>
</comment>
<dbReference type="Proteomes" id="UP000019335">
    <property type="component" value="Unassembled WGS sequence"/>
</dbReference>
<dbReference type="GO" id="GO:0005524">
    <property type="term" value="F:ATP binding"/>
    <property type="evidence" value="ECO:0007669"/>
    <property type="project" value="UniProtKB-UniRule"/>
</dbReference>
<comment type="similarity">
    <text evidence="13">Belongs to the protein kinase superfamily.</text>
</comment>
<keyword evidence="18" id="KW-1185">Reference proteome</keyword>
<evidence type="ECO:0000256" key="12">
    <source>
        <dbReference type="PROSITE-ProRule" id="PRU10141"/>
    </source>
</evidence>
<dbReference type="FunFam" id="1.10.510.10:FF:000571">
    <property type="entry name" value="Maternal embryonic leucine zipper kinase"/>
    <property type="match status" value="1"/>
</dbReference>
<name>W7T249_9STRA</name>
<dbReference type="Gene3D" id="1.10.510.10">
    <property type="entry name" value="Transferase(Phosphotransferase) domain 1"/>
    <property type="match status" value="1"/>
</dbReference>
<evidence type="ECO:0000256" key="3">
    <source>
        <dbReference type="ARBA" id="ARBA00022527"/>
    </source>
</evidence>
<dbReference type="GO" id="GO:0005977">
    <property type="term" value="P:glycogen metabolic process"/>
    <property type="evidence" value="ECO:0007669"/>
    <property type="project" value="UniProtKB-KW"/>
</dbReference>
<dbReference type="Pfam" id="PF00069">
    <property type="entry name" value="Pkinase"/>
    <property type="match status" value="1"/>
</dbReference>
<feature type="domain" description="Protein kinase" evidence="16">
    <location>
        <begin position="118"/>
        <end position="374"/>
    </location>
</feature>
<dbReference type="InterPro" id="IPR008271">
    <property type="entry name" value="Ser/Thr_kinase_AS"/>
</dbReference>
<dbReference type="GO" id="GO:0004689">
    <property type="term" value="F:phosphorylase kinase activity"/>
    <property type="evidence" value="ECO:0007669"/>
    <property type="project" value="UniProtKB-EC"/>
</dbReference>
<proteinExistence type="inferred from homology"/>
<keyword evidence="15" id="KW-1133">Transmembrane helix</keyword>
<comment type="subunit">
    <text evidence="11">Hexadecamer of 4 heterotetramers, each composed of alpha, beta, gamma, and delta subunits. Alpha (PHKA1 or PHKA2) and beta (PHKB) are regulatory subunits, gamma (PHKG1 or PHKG2) is the catalytic subunit, and delta is calmodulin.</text>
</comment>
<keyword evidence="7 17" id="KW-0418">Kinase</keyword>
<dbReference type="SMART" id="SM00220">
    <property type="entry name" value="S_TKc"/>
    <property type="match status" value="1"/>
</dbReference>
<evidence type="ECO:0000256" key="10">
    <source>
        <dbReference type="ARBA" id="ARBA00023277"/>
    </source>
</evidence>
<dbReference type="PROSITE" id="PS00108">
    <property type="entry name" value="PROTEIN_KINASE_ST"/>
    <property type="match status" value="1"/>
</dbReference>
<reference evidence="17 18" key="1">
    <citation type="journal article" date="2014" name="Mol. Plant">
        <title>Chromosome Scale Genome Assembly and Transcriptome Profiling of Nannochloropsis gaditana in Nitrogen Depletion.</title>
        <authorList>
            <person name="Corteggiani Carpinelli E."/>
            <person name="Telatin A."/>
            <person name="Vitulo N."/>
            <person name="Forcato C."/>
            <person name="D'Angelo M."/>
            <person name="Schiavon R."/>
            <person name="Vezzi A."/>
            <person name="Giacometti G.M."/>
            <person name="Morosinotto T."/>
            <person name="Valle G."/>
        </authorList>
    </citation>
    <scope>NUCLEOTIDE SEQUENCE [LARGE SCALE GENOMIC DNA]</scope>
    <source>
        <strain evidence="17 18">B-31</strain>
    </source>
</reference>
<evidence type="ECO:0000256" key="6">
    <source>
        <dbReference type="ARBA" id="ARBA00022741"/>
    </source>
</evidence>
<evidence type="ECO:0000256" key="1">
    <source>
        <dbReference type="ARBA" id="ARBA00001674"/>
    </source>
</evidence>